<dbReference type="AlphaFoldDB" id="A0AAV0BN35"/>
<dbReference type="GO" id="GO:0003747">
    <property type="term" value="F:translation release factor activity"/>
    <property type="evidence" value="ECO:0007669"/>
    <property type="project" value="InterPro"/>
</dbReference>
<feature type="compositionally biased region" description="Acidic residues" evidence="5">
    <location>
        <begin position="185"/>
        <end position="203"/>
    </location>
</feature>
<dbReference type="PANTHER" id="PTHR46203">
    <property type="entry name" value="PROBABLE PEPTIDE CHAIN RELEASE FACTOR C12ORF65"/>
    <property type="match status" value="1"/>
</dbReference>
<evidence type="ECO:0000313" key="8">
    <source>
        <dbReference type="Proteomes" id="UP001153365"/>
    </source>
</evidence>
<evidence type="ECO:0000256" key="3">
    <source>
        <dbReference type="ARBA" id="ARBA00022946"/>
    </source>
</evidence>
<comment type="similarity">
    <text evidence="2">Belongs to the prokaryotic/mitochondrial release factor family.</text>
</comment>
<accession>A0AAV0BN35</accession>
<proteinExistence type="inferred from homology"/>
<protein>
    <submittedName>
        <fullName evidence="7">RF-1 domain-domain-containing protein</fullName>
    </submittedName>
</protein>
<organism evidence="7 8">
    <name type="scientific">Phakopsora pachyrhizi</name>
    <name type="common">Asian soybean rust disease fungus</name>
    <dbReference type="NCBI Taxonomy" id="170000"/>
    <lineage>
        <taxon>Eukaryota</taxon>
        <taxon>Fungi</taxon>
        <taxon>Dikarya</taxon>
        <taxon>Basidiomycota</taxon>
        <taxon>Pucciniomycotina</taxon>
        <taxon>Pucciniomycetes</taxon>
        <taxon>Pucciniales</taxon>
        <taxon>Phakopsoraceae</taxon>
        <taxon>Phakopsora</taxon>
    </lineage>
</organism>
<evidence type="ECO:0000313" key="7">
    <source>
        <dbReference type="EMBL" id="CAH7688067.1"/>
    </source>
</evidence>
<keyword evidence="8" id="KW-1185">Reference proteome</keyword>
<evidence type="ECO:0000256" key="5">
    <source>
        <dbReference type="SAM" id="MobiDB-lite"/>
    </source>
</evidence>
<dbReference type="InterPro" id="IPR000352">
    <property type="entry name" value="Pep_chain_release_fac_I"/>
</dbReference>
<dbReference type="Pfam" id="PF00472">
    <property type="entry name" value="RF-1"/>
    <property type="match status" value="1"/>
</dbReference>
<evidence type="ECO:0000256" key="4">
    <source>
        <dbReference type="ARBA" id="ARBA00023128"/>
    </source>
</evidence>
<dbReference type="GO" id="GO:0032543">
    <property type="term" value="P:mitochondrial translation"/>
    <property type="evidence" value="ECO:0007669"/>
    <property type="project" value="UniProtKB-ARBA"/>
</dbReference>
<feature type="compositionally biased region" description="Basic residues" evidence="5">
    <location>
        <begin position="156"/>
        <end position="166"/>
    </location>
</feature>
<dbReference type="InterPro" id="IPR052405">
    <property type="entry name" value="Mito_Transl_Release_Factor"/>
</dbReference>
<feature type="compositionally biased region" description="Low complexity" evidence="5">
    <location>
        <begin position="167"/>
        <end position="176"/>
    </location>
</feature>
<reference evidence="7" key="1">
    <citation type="submission" date="2022-06" db="EMBL/GenBank/DDBJ databases">
        <authorList>
            <consortium name="SYNGENTA / RWTH Aachen University"/>
        </authorList>
    </citation>
    <scope>NUCLEOTIDE SEQUENCE</scope>
</reference>
<feature type="region of interest" description="Disordered" evidence="5">
    <location>
        <begin position="156"/>
        <end position="221"/>
    </location>
</feature>
<gene>
    <name evidence="7" type="ORF">PPACK8108_LOCUS22969</name>
</gene>
<sequence>MSLIYKSLNRKLSERLLSHQIANSFSFLRKSLYQFQPIHNSSSVEFIKTDLTQVNKKKLKRLLKVLKPLEPLNEDDLIESFSKGSGPGGQAVNKTNNAVSLIHKPTGIRVQSHLTRSRELNRIEARKILLEKVDFQMNKGNSRIEKMWEIERNKKRVKLKKQKQKQSKQQSLISSSNRVEKQQDGDEDEDEDNDKDDEFEEHEIQEQNKNQKQNKQLESND</sequence>
<evidence type="ECO:0000256" key="2">
    <source>
        <dbReference type="ARBA" id="ARBA00010835"/>
    </source>
</evidence>
<dbReference type="EMBL" id="CALTRL010005951">
    <property type="protein sequence ID" value="CAH7688067.1"/>
    <property type="molecule type" value="Genomic_DNA"/>
</dbReference>
<dbReference type="SUPFAM" id="SSF75620">
    <property type="entry name" value="Release factor"/>
    <property type="match status" value="1"/>
</dbReference>
<dbReference type="PANTHER" id="PTHR46203:SF1">
    <property type="entry name" value="MITOCHONDRIAL TRANSLATION RELEASE FACTOR IN RESCUE"/>
    <property type="match status" value="1"/>
</dbReference>
<comment type="subcellular location">
    <subcellularLocation>
        <location evidence="1">Mitochondrion</location>
    </subcellularLocation>
</comment>
<feature type="compositionally biased region" description="Low complexity" evidence="5">
    <location>
        <begin position="207"/>
        <end position="221"/>
    </location>
</feature>
<name>A0AAV0BN35_PHAPC</name>
<evidence type="ECO:0000256" key="1">
    <source>
        <dbReference type="ARBA" id="ARBA00004173"/>
    </source>
</evidence>
<feature type="domain" description="Prokaryotic-type class I peptide chain release factors" evidence="6">
    <location>
        <begin position="72"/>
        <end position="171"/>
    </location>
</feature>
<dbReference type="Proteomes" id="UP001153365">
    <property type="component" value="Unassembled WGS sequence"/>
</dbReference>
<keyword evidence="3" id="KW-0809">Transit peptide</keyword>
<dbReference type="InterPro" id="IPR045853">
    <property type="entry name" value="Pep_chain_release_fac_I_sf"/>
</dbReference>
<dbReference type="Gene3D" id="3.30.160.20">
    <property type="match status" value="1"/>
</dbReference>
<comment type="caution">
    <text evidence="7">The sequence shown here is derived from an EMBL/GenBank/DDBJ whole genome shotgun (WGS) entry which is preliminary data.</text>
</comment>
<evidence type="ECO:0000259" key="6">
    <source>
        <dbReference type="Pfam" id="PF00472"/>
    </source>
</evidence>
<keyword evidence="4" id="KW-0496">Mitochondrion</keyword>
<dbReference type="GO" id="GO:0005739">
    <property type="term" value="C:mitochondrion"/>
    <property type="evidence" value="ECO:0007669"/>
    <property type="project" value="UniProtKB-SubCell"/>
</dbReference>